<geneLocation type="plasmid" evidence="2 3">
    <name>STP1</name>
</geneLocation>
<dbReference type="RefSeq" id="WP_041394121.1">
    <property type="nucleotide sequence ID" value="NZ_CP009572.1"/>
</dbReference>
<reference evidence="2 3" key="1">
    <citation type="submission" date="2014-09" db="EMBL/GenBank/DDBJ databases">
        <title>Using Illumina technology Improving SMRT sequencing Genome Assembly by RASTools.</title>
        <authorList>
            <person name="Zhou Y."/>
            <person name="Ma T."/>
            <person name="Liu T."/>
        </authorList>
    </citation>
    <scope>NUCLEOTIDE SEQUENCE [LARGE SCALE GENOMIC DNA]</scope>
    <source>
        <strain evidence="2 3">ATCC 55669</strain>
        <plasmid evidence="3">Plasmid STP1</plasmid>
    </source>
</reference>
<evidence type="ECO:0000313" key="2">
    <source>
        <dbReference type="EMBL" id="AIT08428.1"/>
    </source>
</evidence>
<dbReference type="InterPro" id="IPR001031">
    <property type="entry name" value="Thioesterase"/>
</dbReference>
<evidence type="ECO:0000259" key="1">
    <source>
        <dbReference type="Pfam" id="PF00975"/>
    </source>
</evidence>
<dbReference type="Pfam" id="PF00975">
    <property type="entry name" value="Thioesterase"/>
    <property type="match status" value="1"/>
</dbReference>
<accession>A0A097ELI3</accession>
<keyword evidence="2" id="KW-0614">Plasmid</keyword>
<dbReference type="SUPFAM" id="SSF53474">
    <property type="entry name" value="alpha/beta-Hydrolases"/>
    <property type="match status" value="1"/>
</dbReference>
<organism evidence="2 3">
    <name type="scientific">Sphingomonas taxi</name>
    <dbReference type="NCBI Taxonomy" id="1549858"/>
    <lineage>
        <taxon>Bacteria</taxon>
        <taxon>Pseudomonadati</taxon>
        <taxon>Pseudomonadota</taxon>
        <taxon>Alphaproteobacteria</taxon>
        <taxon>Sphingomonadales</taxon>
        <taxon>Sphingomonadaceae</taxon>
        <taxon>Sphingomonas</taxon>
    </lineage>
</organism>
<protein>
    <recommendedName>
        <fullName evidence="1">Thioesterase domain-containing protein</fullName>
    </recommendedName>
</protein>
<sequence length="256" mass="28137">MTAALPYYFLLLPGLGDDAGHHVRTLVATLERFGSVHQLRSVPDLRMAPRTAGTFAALLDLLEPALSATPTAQRVVLVGYSIGGTLAFALADRLARRGRAPHLVIMIDSSAVYPPAALSLAQDVRTELARGLRYIVINLPTMLAIRGGLLRVARAYVRLGNKISPKHINGSRMRLLVRYWVDAITGTTLPDYGGRVLLYKAAKHRPRITAADLGWSRFAASFEMRRMPGDHWTILKQPELYDDLADLLHDRPASGV</sequence>
<name>A0A097ELI3_9SPHN</name>
<dbReference type="InterPro" id="IPR029058">
    <property type="entry name" value="AB_hydrolase_fold"/>
</dbReference>
<evidence type="ECO:0000313" key="3">
    <source>
        <dbReference type="Proteomes" id="UP000033200"/>
    </source>
</evidence>
<dbReference type="EMBL" id="CP009572">
    <property type="protein sequence ID" value="AIT08428.1"/>
    <property type="molecule type" value="Genomic_DNA"/>
</dbReference>
<dbReference type="Gene3D" id="3.40.50.1820">
    <property type="entry name" value="alpha/beta hydrolase"/>
    <property type="match status" value="1"/>
</dbReference>
<proteinExistence type="predicted"/>
<dbReference type="KEGG" id="stax:MC45_18120"/>
<feature type="domain" description="Thioesterase" evidence="1">
    <location>
        <begin position="48"/>
        <end position="240"/>
    </location>
</feature>
<dbReference type="AlphaFoldDB" id="A0A097ELI3"/>
<dbReference type="HOGENOM" id="CLU_1085450_0_0_5"/>
<dbReference type="Proteomes" id="UP000033200">
    <property type="component" value="Plasmid STP1"/>
</dbReference>
<gene>
    <name evidence="2" type="ORF">MC45_18120</name>
</gene>
<keyword evidence="3" id="KW-1185">Reference proteome</keyword>